<reference evidence="6" key="1">
    <citation type="submission" date="2016-10" db="EMBL/GenBank/DDBJ databases">
        <authorList>
            <person name="Varghese N."/>
            <person name="Submissions S."/>
        </authorList>
    </citation>
    <scope>NUCLEOTIDE SEQUENCE [LARGE SCALE GENOMIC DNA]</scope>
    <source>
        <strain evidence="6">DSM 26893</strain>
    </source>
</reference>
<proteinExistence type="inferred from homology"/>
<dbReference type="GO" id="GO:0046872">
    <property type="term" value="F:metal ion binding"/>
    <property type="evidence" value="ECO:0007669"/>
    <property type="project" value="UniProtKB-KW"/>
</dbReference>
<dbReference type="Gene3D" id="1.10.150.240">
    <property type="entry name" value="Putative phosphatase, domain 2"/>
    <property type="match status" value="1"/>
</dbReference>
<organism evidence="5 6">
    <name type="scientific">Palleronia pelagia</name>
    <dbReference type="NCBI Taxonomy" id="387096"/>
    <lineage>
        <taxon>Bacteria</taxon>
        <taxon>Pseudomonadati</taxon>
        <taxon>Pseudomonadota</taxon>
        <taxon>Alphaproteobacteria</taxon>
        <taxon>Rhodobacterales</taxon>
        <taxon>Roseobacteraceae</taxon>
        <taxon>Palleronia</taxon>
    </lineage>
</organism>
<dbReference type="PANTHER" id="PTHR46193">
    <property type="entry name" value="6-PHOSPHOGLUCONATE PHOSPHATASE"/>
    <property type="match status" value="1"/>
</dbReference>
<keyword evidence="3" id="KW-0479">Metal-binding</keyword>
<name>A0A1H8GKK8_9RHOB</name>
<comment type="similarity">
    <text evidence="2">Belongs to the HAD-like hydrolase superfamily. CbbY/CbbZ/Gph/YieH family.</text>
</comment>
<evidence type="ECO:0000256" key="4">
    <source>
        <dbReference type="ARBA" id="ARBA00022842"/>
    </source>
</evidence>
<dbReference type="AlphaFoldDB" id="A0A1H8GKK8"/>
<dbReference type="Proteomes" id="UP000199372">
    <property type="component" value="Unassembled WGS sequence"/>
</dbReference>
<dbReference type="RefSeq" id="WP_091845343.1">
    <property type="nucleotide sequence ID" value="NZ_FOCM01000004.1"/>
</dbReference>
<dbReference type="Pfam" id="PF00702">
    <property type="entry name" value="Hydrolase"/>
    <property type="match status" value="1"/>
</dbReference>
<protein>
    <submittedName>
        <fullName evidence="5">Haloacid dehalogenase superfamily, subfamily IA, variant 3 with third motif having DD or ED</fullName>
    </submittedName>
</protein>
<dbReference type="PANTHER" id="PTHR46193:SF10">
    <property type="entry name" value="6-PHOSPHOGLUCONATE PHOSPHATASE"/>
    <property type="match status" value="1"/>
</dbReference>
<dbReference type="SFLD" id="SFLDG01129">
    <property type="entry name" value="C1.5:_HAD__Beta-PGM__Phosphata"/>
    <property type="match status" value="1"/>
</dbReference>
<sequence>MTDHPFDAVLWDIDGTLADSEPVHDLSFGLAAERLGLQLPEDFHAVVLGKSEDASHAWMTQNVGLTLNLHEWVALRAMIYMDHLDRVWVFDAPVDLYRRVAAAGVAQGFVSNSMRPFVEANLRVLGLNHPMATTITRNDVRDGKPAPEPYLRAAHLLGVAPSRVAVVEDSDTGAAAGAAAGMTVFRYGPGAEESGLRLFDELDRMWP</sequence>
<dbReference type="InterPro" id="IPR036412">
    <property type="entry name" value="HAD-like_sf"/>
</dbReference>
<dbReference type="GO" id="GO:0003824">
    <property type="term" value="F:catalytic activity"/>
    <property type="evidence" value="ECO:0007669"/>
    <property type="project" value="UniProtKB-ARBA"/>
</dbReference>
<dbReference type="CDD" id="cd07505">
    <property type="entry name" value="HAD_BPGM-like"/>
    <property type="match status" value="1"/>
</dbReference>
<evidence type="ECO:0000256" key="1">
    <source>
        <dbReference type="ARBA" id="ARBA00001946"/>
    </source>
</evidence>
<dbReference type="NCBIfam" id="TIGR01509">
    <property type="entry name" value="HAD-SF-IA-v3"/>
    <property type="match status" value="1"/>
</dbReference>
<dbReference type="InterPro" id="IPR023214">
    <property type="entry name" value="HAD_sf"/>
</dbReference>
<gene>
    <name evidence="5" type="ORF">SAMN04488011_10495</name>
</gene>
<evidence type="ECO:0000313" key="6">
    <source>
        <dbReference type="Proteomes" id="UP000199372"/>
    </source>
</evidence>
<comment type="cofactor">
    <cofactor evidence="1">
        <name>Mg(2+)</name>
        <dbReference type="ChEBI" id="CHEBI:18420"/>
    </cofactor>
</comment>
<keyword evidence="4" id="KW-0460">Magnesium</keyword>
<dbReference type="InterPro" id="IPR006439">
    <property type="entry name" value="HAD-SF_hydro_IA"/>
</dbReference>
<evidence type="ECO:0000313" key="5">
    <source>
        <dbReference type="EMBL" id="SEN43838.1"/>
    </source>
</evidence>
<dbReference type="SFLD" id="SFLDS00003">
    <property type="entry name" value="Haloacid_Dehalogenase"/>
    <property type="match status" value="1"/>
</dbReference>
<dbReference type="OrthoDB" id="9782449at2"/>
<dbReference type="SUPFAM" id="SSF56784">
    <property type="entry name" value="HAD-like"/>
    <property type="match status" value="1"/>
</dbReference>
<accession>A0A1H8GKK8</accession>
<dbReference type="Gene3D" id="3.40.50.1000">
    <property type="entry name" value="HAD superfamily/HAD-like"/>
    <property type="match status" value="1"/>
</dbReference>
<dbReference type="InterPro" id="IPR023198">
    <property type="entry name" value="PGP-like_dom2"/>
</dbReference>
<dbReference type="InterPro" id="IPR051600">
    <property type="entry name" value="Beta-PGM-like"/>
</dbReference>
<evidence type="ECO:0000256" key="3">
    <source>
        <dbReference type="ARBA" id="ARBA00022723"/>
    </source>
</evidence>
<dbReference type="EMBL" id="FOCM01000004">
    <property type="protein sequence ID" value="SEN43838.1"/>
    <property type="molecule type" value="Genomic_DNA"/>
</dbReference>
<keyword evidence="6" id="KW-1185">Reference proteome</keyword>
<evidence type="ECO:0000256" key="2">
    <source>
        <dbReference type="ARBA" id="ARBA00006171"/>
    </source>
</evidence>